<keyword evidence="11" id="KW-1185">Reference proteome</keyword>
<evidence type="ECO:0000256" key="7">
    <source>
        <dbReference type="SAM" id="MobiDB-lite"/>
    </source>
</evidence>
<feature type="compositionally biased region" description="Basic and acidic residues" evidence="7">
    <location>
        <begin position="458"/>
        <end position="470"/>
    </location>
</feature>
<dbReference type="EC" id="6.3.5.3" evidence="10"/>
<feature type="region of interest" description="Disordered" evidence="7">
    <location>
        <begin position="452"/>
        <end position="473"/>
    </location>
</feature>
<dbReference type="OrthoDB" id="9804441at2"/>
<evidence type="ECO:0000256" key="5">
    <source>
        <dbReference type="ARBA" id="ARBA00022840"/>
    </source>
</evidence>
<proteinExistence type="predicted"/>
<dbReference type="InterPro" id="IPR029062">
    <property type="entry name" value="Class_I_gatase-like"/>
</dbReference>
<dbReference type="Pfam" id="PF18072">
    <property type="entry name" value="FGAR-AT_linker"/>
    <property type="match status" value="1"/>
</dbReference>
<dbReference type="GO" id="GO:0005737">
    <property type="term" value="C:cytoplasm"/>
    <property type="evidence" value="ECO:0007669"/>
    <property type="project" value="TreeGrafter"/>
</dbReference>
<keyword evidence="6" id="KW-0460">Magnesium</keyword>
<dbReference type="RefSeq" id="WP_075725515.1">
    <property type="nucleotide sequence ID" value="NZ_LTDM01000011.1"/>
</dbReference>
<dbReference type="InterPro" id="IPR041609">
    <property type="entry name" value="PurL_linker"/>
</dbReference>
<organism evidence="10 11">
    <name type="scientific">Tissierella creatinophila DSM 6911</name>
    <dbReference type="NCBI Taxonomy" id="1123403"/>
    <lineage>
        <taxon>Bacteria</taxon>
        <taxon>Bacillati</taxon>
        <taxon>Bacillota</taxon>
        <taxon>Tissierellia</taxon>
        <taxon>Tissierellales</taxon>
        <taxon>Tissierellaceae</taxon>
        <taxon>Tissierella</taxon>
    </lineage>
</organism>
<dbReference type="SUPFAM" id="SSF52317">
    <property type="entry name" value="Class I glutamine amidotransferase-like"/>
    <property type="match status" value="1"/>
</dbReference>
<dbReference type="Gene3D" id="3.40.50.880">
    <property type="match status" value="1"/>
</dbReference>
<protein>
    <submittedName>
        <fullName evidence="10">Phosphoribosylformylglycinamidine synthase 2</fullName>
        <ecNumber evidence="10">6.3.5.3</ecNumber>
    </submittedName>
</protein>
<keyword evidence="2" id="KW-0479">Metal-binding</keyword>
<reference evidence="10 11" key="1">
    <citation type="submission" date="2016-02" db="EMBL/GenBank/DDBJ databases">
        <title>Genome sequence of Tissierella creatinophila DSM 6911.</title>
        <authorList>
            <person name="Poehlein A."/>
            <person name="Daniel R."/>
        </authorList>
    </citation>
    <scope>NUCLEOTIDE SEQUENCE [LARGE SCALE GENOMIC DNA]</scope>
    <source>
        <strain evidence="10 11">DSM 6911</strain>
    </source>
</reference>
<gene>
    <name evidence="10" type="primary">purL</name>
    <name evidence="10" type="ORF">TICRE_08720</name>
</gene>
<dbReference type="Proteomes" id="UP000186112">
    <property type="component" value="Unassembled WGS sequence"/>
</dbReference>
<dbReference type="InterPro" id="IPR036921">
    <property type="entry name" value="PurM-like_N_sf"/>
</dbReference>
<sequence length="1216" mass="135804">MERLFIEKKTEVNVEREELLKEFKGYLGVKELKDVRVVDVYDLIGANEEEKNTILENIILEPFTDIYTKTLELSDDEKAFRIKDLKGQFNKREYFTNEFINLLFSEGDIEVKHSKIIVVKGIDEKALKTIKEYYINPIEFKEVSLDDMTVEKIDESVEPVEWVKGFIGFDREAMKAFKENKGIGMDVEDLLFIKEYFNKEERDPSLTEIKLIDTYWSDHCRHTTFMTRIGEIEIEDGDYKELFERELKNYLESREFTYEKREKAISLMDLATINMKELKKKGLLEDKEESDEVNAASIEIDVDVNGKTEKWLLMFKNETHNHPTEMEPFGGAATCLGGAIRDPLSGRAYVYQAMRITGAADPRTIYEDTLKGKLPQRKITRTAMKGYSSYGNEIGASTGFLREIYDDGFVAKRMECGALVAATPKENVYRGKPQAGDVIILLGGRTGRDGLGGAVGSSKEHSEDSLDKGGAEVQKGNPALERKIIRLFRKKDISKMIKVCNDFGAGGVGVAIGELADGLVVELDKVPLKYPGLSATDIALSESQERMACLLDKKDAEKFLEAAKAEDLEATIVAKVTEEKLLKFTYKGETVVAIKREFLDTNGLEKDIDIKLLSPREKGEETSKKDVENRITDLLEDINIGSQKGLVENFDSTVSGEAVVMPYGGKYMLSPSEGMVSKIPVLDGETTTTSIMTFGYDPSISKWSPFHGGYYAVIESLAKIVALGGTYKGVRLTFQEYFERLGEDKSKWGKPFLALLGAFSIQKDLDIAAIGGKDSMSGTFEDIDVPPTLISFAVTVENIGNIVTSEFKKANNRVVLIDLKEDKDGLIDTKDMMKKYDLVYELNKKGLILSATSVKRGGVMRSILEMSFGNKIGFKCKDLDMDELFKAKYGSIVLELKDDASIDELGEFTLLGKTISDQKIVIDEKSLEIDSLIEKWTSPLAEVFPSIEGELEKEKDYPKNSDIRIRKGLKVTKPKVLIPILTGTHGEYTLGRSFKNAGGDVEEFVFKFLNPKDFKESLLKFKEKIRTSQILALPHGVVFGGEPGGSGKLLKYILGTPEIKEEMDRFLQNTDGLILGIGEGFQTLLRSGLIVKGDAVLAQNKEGGFVSTFQDIEVKNSTSPWFNAMKKGDIYTAPIGTYEGRLLIGEDTNLDESQIATKLIAKNPTGSISNIESLTSFDGRVLGTISSIDRIDTGLYKNIDIKGEAKIFESGIKYFD</sequence>
<evidence type="ECO:0000256" key="4">
    <source>
        <dbReference type="ARBA" id="ARBA00022755"/>
    </source>
</evidence>
<evidence type="ECO:0000259" key="9">
    <source>
        <dbReference type="Pfam" id="PF18072"/>
    </source>
</evidence>
<evidence type="ECO:0000256" key="3">
    <source>
        <dbReference type="ARBA" id="ARBA00022741"/>
    </source>
</evidence>
<dbReference type="SUPFAM" id="SSF56042">
    <property type="entry name" value="PurM C-terminal domain-like"/>
    <property type="match status" value="2"/>
</dbReference>
<dbReference type="GO" id="GO:0006164">
    <property type="term" value="P:purine nucleotide biosynthetic process"/>
    <property type="evidence" value="ECO:0007669"/>
    <property type="project" value="UniProtKB-KW"/>
</dbReference>
<dbReference type="EMBL" id="LTDM01000011">
    <property type="protein sequence ID" value="OLS03171.1"/>
    <property type="molecule type" value="Genomic_DNA"/>
</dbReference>
<dbReference type="Gene3D" id="3.30.1330.10">
    <property type="entry name" value="PurM-like, N-terminal domain"/>
    <property type="match status" value="2"/>
</dbReference>
<evidence type="ECO:0000313" key="10">
    <source>
        <dbReference type="EMBL" id="OLS03171.1"/>
    </source>
</evidence>
<keyword evidence="3" id="KW-0547">Nucleotide-binding</keyword>
<dbReference type="InterPro" id="IPR010918">
    <property type="entry name" value="PurM-like_C_dom"/>
</dbReference>
<dbReference type="PANTHER" id="PTHR10099:SF1">
    <property type="entry name" value="PHOSPHORIBOSYLFORMYLGLYCINAMIDINE SYNTHASE"/>
    <property type="match status" value="1"/>
</dbReference>
<dbReference type="Gene3D" id="3.90.650.10">
    <property type="entry name" value="PurM-like C-terminal domain"/>
    <property type="match status" value="2"/>
</dbReference>
<dbReference type="PANTHER" id="PTHR10099">
    <property type="entry name" value="PHOSPHORIBOSYLFORMYLGLYCINAMIDINE SYNTHASE"/>
    <property type="match status" value="1"/>
</dbReference>
<evidence type="ECO:0000256" key="1">
    <source>
        <dbReference type="ARBA" id="ARBA00022598"/>
    </source>
</evidence>
<keyword evidence="5" id="KW-0067">ATP-binding</keyword>
<keyword evidence="1 10" id="KW-0436">Ligase</keyword>
<dbReference type="CDD" id="cd02204">
    <property type="entry name" value="PurL_repeat2"/>
    <property type="match status" value="1"/>
</dbReference>
<dbReference type="NCBIfam" id="TIGR01857">
    <property type="entry name" value="FGAM-synthase"/>
    <property type="match status" value="1"/>
</dbReference>
<dbReference type="GO" id="GO:0004642">
    <property type="term" value="F:phosphoribosylformylglycinamidine synthase activity"/>
    <property type="evidence" value="ECO:0007669"/>
    <property type="project" value="UniProtKB-EC"/>
</dbReference>
<dbReference type="AlphaFoldDB" id="A0A1U7M7A6"/>
<dbReference type="SMART" id="SM01211">
    <property type="entry name" value="GATase_5"/>
    <property type="match status" value="1"/>
</dbReference>
<evidence type="ECO:0000256" key="2">
    <source>
        <dbReference type="ARBA" id="ARBA00022723"/>
    </source>
</evidence>
<comment type="caution">
    <text evidence="10">The sequence shown here is derived from an EMBL/GenBank/DDBJ whole genome shotgun (WGS) entry which is preliminary data.</text>
</comment>
<dbReference type="InterPro" id="IPR010141">
    <property type="entry name" value="FGAM_synthase"/>
</dbReference>
<dbReference type="InterPro" id="IPR036676">
    <property type="entry name" value="PurM-like_C_sf"/>
</dbReference>
<evidence type="ECO:0000259" key="8">
    <source>
        <dbReference type="Pfam" id="PF02769"/>
    </source>
</evidence>
<evidence type="ECO:0000256" key="6">
    <source>
        <dbReference type="ARBA" id="ARBA00022842"/>
    </source>
</evidence>
<feature type="domain" description="PurM-like C-terminal" evidence="8">
    <location>
        <begin position="434"/>
        <end position="586"/>
    </location>
</feature>
<keyword evidence="4" id="KW-0658">Purine biosynthesis</keyword>
<dbReference type="SUPFAM" id="SSF55326">
    <property type="entry name" value="PurM N-terminal domain-like"/>
    <property type="match status" value="2"/>
</dbReference>
<evidence type="ECO:0000313" key="11">
    <source>
        <dbReference type="Proteomes" id="UP000186112"/>
    </source>
</evidence>
<dbReference type="GO" id="GO:0005524">
    <property type="term" value="F:ATP binding"/>
    <property type="evidence" value="ECO:0007669"/>
    <property type="project" value="UniProtKB-KW"/>
</dbReference>
<dbReference type="FunFam" id="3.30.1330.10:FF:000013">
    <property type="entry name" value="Phosphoribosylformylglycinamidine synthase"/>
    <property type="match status" value="1"/>
</dbReference>
<dbReference type="Pfam" id="PF02769">
    <property type="entry name" value="AIRS_C"/>
    <property type="match status" value="1"/>
</dbReference>
<accession>A0A1U7M7A6</accession>
<feature type="domain" description="Phosphoribosylformylglycinamidine synthase linker" evidence="9">
    <location>
        <begin position="175"/>
        <end position="222"/>
    </location>
</feature>
<dbReference type="Pfam" id="PF13507">
    <property type="entry name" value="GATase_5"/>
    <property type="match status" value="1"/>
</dbReference>
<dbReference type="GO" id="GO:0046872">
    <property type="term" value="F:metal ion binding"/>
    <property type="evidence" value="ECO:0007669"/>
    <property type="project" value="UniProtKB-KW"/>
</dbReference>
<name>A0A1U7M7A6_TISCR</name>